<reference evidence="6" key="1">
    <citation type="journal article" date="2011" name="Proc. Natl. Acad. Sci. U.S.A.">
        <title>Obligate biotrophy features unraveled by the genomic analysis of rust fungi.</title>
        <authorList>
            <person name="Duplessis S."/>
            <person name="Cuomo C.A."/>
            <person name="Lin Y.-C."/>
            <person name="Aerts A."/>
            <person name="Tisserant E."/>
            <person name="Veneault-Fourrey C."/>
            <person name="Joly D.L."/>
            <person name="Hacquard S."/>
            <person name="Amselem J."/>
            <person name="Cantarel B.L."/>
            <person name="Chiu R."/>
            <person name="Coutinho P.M."/>
            <person name="Feau N."/>
            <person name="Field M."/>
            <person name="Frey P."/>
            <person name="Gelhaye E."/>
            <person name="Goldberg J."/>
            <person name="Grabherr M.G."/>
            <person name="Kodira C.D."/>
            <person name="Kohler A."/>
            <person name="Kuees U."/>
            <person name="Lindquist E.A."/>
            <person name="Lucas S.M."/>
            <person name="Mago R."/>
            <person name="Mauceli E."/>
            <person name="Morin E."/>
            <person name="Murat C."/>
            <person name="Pangilinan J.L."/>
            <person name="Park R."/>
            <person name="Pearson M."/>
            <person name="Quesneville H."/>
            <person name="Rouhier N."/>
            <person name="Sakthikumar S."/>
            <person name="Salamov A.A."/>
            <person name="Schmutz J."/>
            <person name="Selles B."/>
            <person name="Shapiro H."/>
            <person name="Tanguay P."/>
            <person name="Tuskan G.A."/>
            <person name="Henrissat B."/>
            <person name="Van de Peer Y."/>
            <person name="Rouze P."/>
            <person name="Ellis J.G."/>
            <person name="Dodds P.N."/>
            <person name="Schein J.E."/>
            <person name="Zhong S."/>
            <person name="Hamelin R.C."/>
            <person name="Grigoriev I.V."/>
            <person name="Szabo L.J."/>
            <person name="Martin F."/>
        </authorList>
    </citation>
    <scope>NUCLEOTIDE SEQUENCE [LARGE SCALE GENOMIC DNA]</scope>
    <source>
        <strain evidence="6">98AG31 / pathotype 3-4-7</strain>
    </source>
</reference>
<protein>
    <recommendedName>
        <fullName evidence="4">Alpha-type protein kinase domain-containing protein</fullName>
    </recommendedName>
</protein>
<evidence type="ECO:0000259" key="4">
    <source>
        <dbReference type="Pfam" id="PF02816"/>
    </source>
</evidence>
<dbReference type="GeneID" id="18922054"/>
<evidence type="ECO:0000313" key="6">
    <source>
        <dbReference type="Proteomes" id="UP000001072"/>
    </source>
</evidence>
<dbReference type="InterPro" id="IPR004166">
    <property type="entry name" value="a-kinase_dom"/>
</dbReference>
<dbReference type="GO" id="GO:0005524">
    <property type="term" value="F:ATP binding"/>
    <property type="evidence" value="ECO:0007669"/>
    <property type="project" value="InterPro"/>
</dbReference>
<dbReference type="HOGENOM" id="CLU_821540_0_0_1"/>
<dbReference type="EMBL" id="GL883096">
    <property type="protein sequence ID" value="EGG09666.1"/>
    <property type="molecule type" value="Genomic_DNA"/>
</dbReference>
<keyword evidence="3" id="KW-0418">Kinase</keyword>
<evidence type="ECO:0000256" key="1">
    <source>
        <dbReference type="ARBA" id="ARBA00022527"/>
    </source>
</evidence>
<gene>
    <name evidence="5" type="ORF">MELLADRAFT_103702</name>
</gene>
<dbReference type="InParanoid" id="F4RCP1"/>
<dbReference type="VEuPathDB" id="FungiDB:MELLADRAFT_103702"/>
<accession>F4RCP1</accession>
<name>F4RCP1_MELLP</name>
<evidence type="ECO:0000256" key="3">
    <source>
        <dbReference type="ARBA" id="ARBA00022777"/>
    </source>
</evidence>
<dbReference type="AlphaFoldDB" id="F4RCP1"/>
<evidence type="ECO:0000256" key="2">
    <source>
        <dbReference type="ARBA" id="ARBA00022679"/>
    </source>
</evidence>
<dbReference type="Proteomes" id="UP000001072">
    <property type="component" value="Unassembled WGS sequence"/>
</dbReference>
<sequence>MPSKMVTIPNNIPIGDTPMHLLDYAHSPHLTDNLTEHLKRVLKLPVLPPRFATEKLRSALGTRSLALPMIPKKTNAIVTLLQTDDIPPFHFNPSHVKATIGPTVVNAWDYSIVTAQVAGPVGIHDIELRELSPDHDLTSAESAGRYQLIVQQDWYAAALLESFKQKMRKHTPALTVPEAQLVANTRVSTVIAHFIETHVLWRRATQTSHDKHYLLQEPIDSSHMPTVTSTTCFEPPEHEGASSMVDFLYAFTHFTYEHHDRRALLYGFQASGNTIYASNILDRDYSSIYAALRMNSKPPHSSCSEKLPKARGALRMNSNNVARVNAPKKFKDQASNHL</sequence>
<evidence type="ECO:0000313" key="5">
    <source>
        <dbReference type="EMBL" id="EGG09666.1"/>
    </source>
</evidence>
<keyword evidence="2" id="KW-0808">Transferase</keyword>
<keyword evidence="6" id="KW-1185">Reference proteome</keyword>
<dbReference type="KEGG" id="mlr:MELLADRAFT_103702"/>
<organism evidence="6">
    <name type="scientific">Melampsora larici-populina (strain 98AG31 / pathotype 3-4-7)</name>
    <name type="common">Poplar leaf rust fungus</name>
    <dbReference type="NCBI Taxonomy" id="747676"/>
    <lineage>
        <taxon>Eukaryota</taxon>
        <taxon>Fungi</taxon>
        <taxon>Dikarya</taxon>
        <taxon>Basidiomycota</taxon>
        <taxon>Pucciniomycotina</taxon>
        <taxon>Pucciniomycetes</taxon>
        <taxon>Pucciniales</taxon>
        <taxon>Melampsoraceae</taxon>
        <taxon>Melampsora</taxon>
    </lineage>
</organism>
<dbReference type="Pfam" id="PF02816">
    <property type="entry name" value="Alpha_kinase"/>
    <property type="match status" value="1"/>
</dbReference>
<dbReference type="RefSeq" id="XP_007406720.1">
    <property type="nucleotide sequence ID" value="XM_007406658.1"/>
</dbReference>
<dbReference type="GO" id="GO:0004674">
    <property type="term" value="F:protein serine/threonine kinase activity"/>
    <property type="evidence" value="ECO:0007669"/>
    <property type="project" value="UniProtKB-KW"/>
</dbReference>
<keyword evidence="1" id="KW-0723">Serine/threonine-protein kinase</keyword>
<feature type="domain" description="Alpha-type protein kinase" evidence="4">
    <location>
        <begin position="150"/>
        <end position="285"/>
    </location>
</feature>
<proteinExistence type="predicted"/>